<dbReference type="EMBL" id="BSSA01000034">
    <property type="protein sequence ID" value="GLW74373.1"/>
    <property type="molecule type" value="Genomic_DNA"/>
</dbReference>
<proteinExistence type="predicted"/>
<dbReference type="AlphaFoldDB" id="A0A9W6V5K0"/>
<sequence>MINCRVILGDSHALRRVPRGARGLVRKSRCGAFRLPSGRTPIVPNRGVPAVPLIGRLSRGPGTGAGGAQIAYRQVVNR</sequence>
<name>A0A9W6V5K0_9ACTN</name>
<gene>
    <name evidence="1" type="ORF">Kpho02_66710</name>
</gene>
<evidence type="ECO:0000313" key="2">
    <source>
        <dbReference type="Proteomes" id="UP001165041"/>
    </source>
</evidence>
<protein>
    <submittedName>
        <fullName evidence="1">Uncharacterized protein</fullName>
    </submittedName>
</protein>
<reference evidence="1" key="1">
    <citation type="submission" date="2023-02" db="EMBL/GenBank/DDBJ databases">
        <title>Kitasatospora phosalacinea NBRC 14627.</title>
        <authorList>
            <person name="Ichikawa N."/>
            <person name="Sato H."/>
            <person name="Tonouchi N."/>
        </authorList>
    </citation>
    <scope>NUCLEOTIDE SEQUENCE</scope>
    <source>
        <strain evidence="1">NBRC 14627</strain>
    </source>
</reference>
<evidence type="ECO:0000313" key="1">
    <source>
        <dbReference type="EMBL" id="GLW74373.1"/>
    </source>
</evidence>
<accession>A0A9W6V5K0</accession>
<comment type="caution">
    <text evidence="1">The sequence shown here is derived from an EMBL/GenBank/DDBJ whole genome shotgun (WGS) entry which is preliminary data.</text>
</comment>
<organism evidence="1 2">
    <name type="scientific">Kitasatospora phosalacinea</name>
    <dbReference type="NCBI Taxonomy" id="2065"/>
    <lineage>
        <taxon>Bacteria</taxon>
        <taxon>Bacillati</taxon>
        <taxon>Actinomycetota</taxon>
        <taxon>Actinomycetes</taxon>
        <taxon>Kitasatosporales</taxon>
        <taxon>Streptomycetaceae</taxon>
        <taxon>Kitasatospora</taxon>
    </lineage>
</organism>
<dbReference type="Proteomes" id="UP001165041">
    <property type="component" value="Unassembled WGS sequence"/>
</dbReference>